<name>A0ABR4LZ33_9EURO</name>
<reference evidence="1 2" key="1">
    <citation type="submission" date="2024-07" db="EMBL/GenBank/DDBJ databases">
        <title>Section-level genome sequencing and comparative genomics of Aspergillus sections Usti and Cavernicolus.</title>
        <authorList>
            <consortium name="Lawrence Berkeley National Laboratory"/>
            <person name="Nybo J.L."/>
            <person name="Vesth T.C."/>
            <person name="Theobald S."/>
            <person name="Frisvad J.C."/>
            <person name="Larsen T.O."/>
            <person name="Kjaerboelling I."/>
            <person name="Rothschild-Mancinelli K."/>
            <person name="Lyhne E.K."/>
            <person name="Kogle M.E."/>
            <person name="Barry K."/>
            <person name="Clum A."/>
            <person name="Na H."/>
            <person name="Ledsgaard L."/>
            <person name="Lin J."/>
            <person name="Lipzen A."/>
            <person name="Kuo A."/>
            <person name="Riley R."/>
            <person name="Mondo S."/>
            <person name="Labutti K."/>
            <person name="Haridas S."/>
            <person name="Pangalinan J."/>
            <person name="Salamov A.A."/>
            <person name="Simmons B.A."/>
            <person name="Magnuson J.K."/>
            <person name="Chen J."/>
            <person name="Drula E."/>
            <person name="Henrissat B."/>
            <person name="Wiebenga A."/>
            <person name="Lubbers R.J."/>
            <person name="Gomes A.C."/>
            <person name="Macurrencykelacurrency M.R."/>
            <person name="Stajich J."/>
            <person name="Grigoriev I.V."/>
            <person name="Mortensen U.H."/>
            <person name="De Vries R.P."/>
            <person name="Baker S.E."/>
            <person name="Andersen M.R."/>
        </authorList>
    </citation>
    <scope>NUCLEOTIDE SEQUENCE [LARGE SCALE GENOMIC DNA]</scope>
    <source>
        <strain evidence="1 2">CBS 449.75</strain>
    </source>
</reference>
<dbReference type="Proteomes" id="UP001610432">
    <property type="component" value="Unassembled WGS sequence"/>
</dbReference>
<evidence type="ECO:0008006" key="3">
    <source>
        <dbReference type="Google" id="ProtNLM"/>
    </source>
</evidence>
<proteinExistence type="predicted"/>
<keyword evidence="2" id="KW-1185">Reference proteome</keyword>
<comment type="caution">
    <text evidence="1">The sequence shown here is derived from an EMBL/GenBank/DDBJ whole genome shotgun (WGS) entry which is preliminary data.</text>
</comment>
<protein>
    <recommendedName>
        <fullName evidence="3">Secreted protein</fullName>
    </recommendedName>
</protein>
<accession>A0ABR4LZ33</accession>
<organism evidence="1 2">
    <name type="scientific">Aspergillus lucknowensis</name>
    <dbReference type="NCBI Taxonomy" id="176173"/>
    <lineage>
        <taxon>Eukaryota</taxon>
        <taxon>Fungi</taxon>
        <taxon>Dikarya</taxon>
        <taxon>Ascomycota</taxon>
        <taxon>Pezizomycotina</taxon>
        <taxon>Eurotiomycetes</taxon>
        <taxon>Eurotiomycetidae</taxon>
        <taxon>Eurotiales</taxon>
        <taxon>Aspergillaceae</taxon>
        <taxon>Aspergillus</taxon>
        <taxon>Aspergillus subgen. Nidulantes</taxon>
    </lineage>
</organism>
<evidence type="ECO:0000313" key="1">
    <source>
        <dbReference type="EMBL" id="KAL2869810.1"/>
    </source>
</evidence>
<dbReference type="GeneID" id="98142419"/>
<dbReference type="RefSeq" id="XP_070888789.1">
    <property type="nucleotide sequence ID" value="XM_071027347.1"/>
</dbReference>
<gene>
    <name evidence="1" type="ORF">BJX67DRAFT_321757</name>
</gene>
<evidence type="ECO:0000313" key="2">
    <source>
        <dbReference type="Proteomes" id="UP001610432"/>
    </source>
</evidence>
<dbReference type="EMBL" id="JBFXLQ010000008">
    <property type="protein sequence ID" value="KAL2869810.1"/>
    <property type="molecule type" value="Genomic_DNA"/>
</dbReference>
<sequence>MMIWCLSTWFVVFGVRVPRRSRRTMCMGCLVRDVRRTFSATQSHQAGAGMVSNGNRRWMAHAVRRRILRKALKEADVADAGCCLKCRGRVTGVEAGKPWRVGGGRMSKPLGNLELSPVTGRACVPSTVSTASGSRNVM</sequence>